<dbReference type="InterPro" id="IPR005545">
    <property type="entry name" value="YCII"/>
</dbReference>
<name>A0A238J6J5_9RHOB</name>
<dbReference type="RefSeq" id="WP_176556003.1">
    <property type="nucleotide sequence ID" value="NZ_FXXP01000001.1"/>
</dbReference>
<dbReference type="SUPFAM" id="SSF54909">
    <property type="entry name" value="Dimeric alpha+beta barrel"/>
    <property type="match status" value="1"/>
</dbReference>
<evidence type="ECO:0000313" key="4">
    <source>
        <dbReference type="Proteomes" id="UP000225972"/>
    </source>
</evidence>
<dbReference type="PANTHER" id="PTHR37828">
    <property type="entry name" value="GSR2449 PROTEIN"/>
    <property type="match status" value="1"/>
</dbReference>
<accession>A0A238J6J5</accession>
<evidence type="ECO:0000259" key="2">
    <source>
        <dbReference type="Pfam" id="PF03795"/>
    </source>
</evidence>
<dbReference type="PANTHER" id="PTHR37828:SF1">
    <property type="entry name" value="YCII-RELATED DOMAIN-CONTAINING PROTEIN"/>
    <property type="match status" value="1"/>
</dbReference>
<dbReference type="Proteomes" id="UP000225972">
    <property type="component" value="Unassembled WGS sequence"/>
</dbReference>
<dbReference type="Pfam" id="PF03795">
    <property type="entry name" value="YCII"/>
    <property type="match status" value="1"/>
</dbReference>
<dbReference type="InterPro" id="IPR011008">
    <property type="entry name" value="Dimeric_a/b-barrel"/>
</dbReference>
<dbReference type="EMBL" id="FXXP01000001">
    <property type="protein sequence ID" value="SMX26209.1"/>
    <property type="molecule type" value="Genomic_DNA"/>
</dbReference>
<gene>
    <name evidence="3" type="ORF">TRP8649_00282</name>
</gene>
<dbReference type="AlphaFoldDB" id="A0A238J6J5"/>
<reference evidence="4" key="1">
    <citation type="submission" date="2017-05" db="EMBL/GenBank/DDBJ databases">
        <authorList>
            <person name="Rodrigo-Torres L."/>
            <person name="Arahal R. D."/>
            <person name="Lucena T."/>
        </authorList>
    </citation>
    <scope>NUCLEOTIDE SEQUENCE [LARGE SCALE GENOMIC DNA]</scope>
    <source>
        <strain evidence="4">CECT 8649</strain>
    </source>
</reference>
<comment type="similarity">
    <text evidence="1">Belongs to the YciI family.</text>
</comment>
<protein>
    <submittedName>
        <fullName evidence="3">YciI-like protein</fullName>
    </submittedName>
</protein>
<sequence>MPVIPEGHNLFAVDITYNVPLTEVEPHLDAHMDFIAKGYEEGRFLASGAKVPRTGGMIIAMGKDRSEIEALMAQDPFTIAGVVALLITEFKPANVADALK</sequence>
<organism evidence="3 4">
    <name type="scientific">Pelagimonas phthalicica</name>
    <dbReference type="NCBI Taxonomy" id="1037362"/>
    <lineage>
        <taxon>Bacteria</taxon>
        <taxon>Pseudomonadati</taxon>
        <taxon>Pseudomonadota</taxon>
        <taxon>Alphaproteobacteria</taxon>
        <taxon>Rhodobacterales</taxon>
        <taxon>Roseobacteraceae</taxon>
        <taxon>Pelagimonas</taxon>
    </lineage>
</organism>
<evidence type="ECO:0000313" key="3">
    <source>
        <dbReference type="EMBL" id="SMX26209.1"/>
    </source>
</evidence>
<evidence type="ECO:0000256" key="1">
    <source>
        <dbReference type="ARBA" id="ARBA00007689"/>
    </source>
</evidence>
<dbReference type="Gene3D" id="3.30.70.1060">
    <property type="entry name" value="Dimeric alpha+beta barrel"/>
    <property type="match status" value="1"/>
</dbReference>
<keyword evidence="4" id="KW-1185">Reference proteome</keyword>
<feature type="domain" description="YCII-related" evidence="2">
    <location>
        <begin position="19"/>
        <end position="88"/>
    </location>
</feature>
<proteinExistence type="inferred from homology"/>